<evidence type="ECO:0000313" key="2">
    <source>
        <dbReference type="Proteomes" id="UP000004507"/>
    </source>
</evidence>
<comment type="caution">
    <text evidence="1">The sequence shown here is derived from an EMBL/GenBank/DDBJ whole genome shotgun (WGS) entry which is preliminary data.</text>
</comment>
<dbReference type="AlphaFoldDB" id="A3V8R4"/>
<accession>A3V8R4</accession>
<evidence type="ECO:0008006" key="3">
    <source>
        <dbReference type="Google" id="ProtNLM"/>
    </source>
</evidence>
<dbReference type="HOGENOM" id="CLU_1803828_0_0_5"/>
<dbReference type="RefSeq" id="WP_007204709.1">
    <property type="nucleotide sequence ID" value="NZ_CH672414.1"/>
</dbReference>
<dbReference type="EMBL" id="AAMS01000009">
    <property type="protein sequence ID" value="EAQ05495.1"/>
    <property type="molecule type" value="Genomic_DNA"/>
</dbReference>
<proteinExistence type="predicted"/>
<reference evidence="1 2" key="1">
    <citation type="submission" date="2006-01" db="EMBL/GenBank/DDBJ databases">
        <authorList>
            <person name="Hagstrom A."/>
            <person name="Ferriera S."/>
            <person name="Johnson J."/>
            <person name="Kravitz S."/>
            <person name="Halpern A."/>
            <person name="Remington K."/>
            <person name="Beeson K."/>
            <person name="Tran B."/>
            <person name="Rogers Y.-H."/>
            <person name="Friedman R."/>
            <person name="Venter J.C."/>
        </authorList>
    </citation>
    <scope>NUCLEOTIDE SEQUENCE [LARGE SCALE GENOMIC DNA]</scope>
    <source>
        <strain evidence="1 2">SKA53</strain>
    </source>
</reference>
<dbReference type="OrthoDB" id="7880463at2"/>
<keyword evidence="2" id="KW-1185">Reference proteome</keyword>
<dbReference type="Proteomes" id="UP000004507">
    <property type="component" value="Unassembled WGS sequence"/>
</dbReference>
<evidence type="ECO:0000313" key="1">
    <source>
        <dbReference type="EMBL" id="EAQ05495.1"/>
    </source>
</evidence>
<gene>
    <name evidence="1" type="ORF">SKA53_03764</name>
</gene>
<dbReference type="STRING" id="314232.SKA53_03764"/>
<protein>
    <recommendedName>
        <fullName evidence="3">HTH merR-type domain-containing protein</fullName>
    </recommendedName>
</protein>
<sequence length="143" mass="15325">MIVTAKDLARTAGFESVARFANEMHRHSLPFGNGTRVGNTKRYDTVALAKAVIISRLRAFKIPVAQHKALIKVIDDAALASALDQFKAGKCECVIVGIPSWGELDDYSGMFVTRDAALDALAAADFILVDVGEAIQAHLNGVI</sequence>
<organism evidence="1 2">
    <name type="scientific">Yoonia vestfoldensis SKA53</name>
    <dbReference type="NCBI Taxonomy" id="314232"/>
    <lineage>
        <taxon>Bacteria</taxon>
        <taxon>Pseudomonadati</taxon>
        <taxon>Pseudomonadota</taxon>
        <taxon>Alphaproteobacteria</taxon>
        <taxon>Rhodobacterales</taxon>
        <taxon>Paracoccaceae</taxon>
        <taxon>Yoonia</taxon>
    </lineage>
</organism>
<name>A3V8R4_9RHOB</name>